<evidence type="ECO:0008006" key="2">
    <source>
        <dbReference type="Google" id="ProtNLM"/>
    </source>
</evidence>
<gene>
    <name evidence="1" type="ORF">ABIH81_24355</name>
</gene>
<accession>A0AAU7QX21</accession>
<sequence length="194" mass="22347">MSSKTHDRHQDHRDRTAGLTVQYFVGTYGRTDHSWLEEHPELKRHFEEDSQDSLEVFPYEVALRDVELIKAVVEPKTLGEVRRSPLAVPLVKAVYNDRAAVDGEPPFDDLGDDVPFDWYDDLGLFWRPGPRLRTAELAPASLLADFGREDRAYGMDYERATWLPLDDQDAIEAALREMGHEIVYDDTILNRYLA</sequence>
<proteinExistence type="predicted"/>
<organism evidence="1">
    <name type="scientific">Micromonospora sp. HUAS YX12</name>
    <dbReference type="NCBI Taxonomy" id="3156396"/>
    <lineage>
        <taxon>Bacteria</taxon>
        <taxon>Bacillati</taxon>
        <taxon>Actinomycetota</taxon>
        <taxon>Actinomycetes</taxon>
        <taxon>Micromonosporales</taxon>
        <taxon>Micromonosporaceae</taxon>
        <taxon>Micromonospora</taxon>
    </lineage>
</organism>
<evidence type="ECO:0000313" key="1">
    <source>
        <dbReference type="EMBL" id="XBT80758.1"/>
    </source>
</evidence>
<dbReference type="RefSeq" id="WP_349877205.1">
    <property type="nucleotide sequence ID" value="NZ_CP157974.1"/>
</dbReference>
<protein>
    <recommendedName>
        <fullName evidence="2">EthD domain-containing protein</fullName>
    </recommendedName>
</protein>
<dbReference type="AlphaFoldDB" id="A0AAU7QX21"/>
<name>A0AAU7QX21_9ACTN</name>
<reference evidence="1" key="1">
    <citation type="submission" date="2024-06" db="EMBL/GenBank/DDBJ databases">
        <title>Micromonospora sp. strain HUAS YX12 genome sequences.</title>
        <authorList>
            <person name="Mo P."/>
        </authorList>
    </citation>
    <scope>NUCLEOTIDE SEQUENCE</scope>
    <source>
        <strain evidence="1">HUAS YX12</strain>
    </source>
</reference>
<dbReference type="EMBL" id="CP157974">
    <property type="protein sequence ID" value="XBT80758.1"/>
    <property type="molecule type" value="Genomic_DNA"/>
</dbReference>